<dbReference type="AlphaFoldDB" id="D8SI09"/>
<sequence length="257" mass="28139">MKADIVLDFAVFQLTPTRTRCELLISSHGVSEKLASGLLKPFLAHLRAAEEQIAVGGYSIRLEPPIDGNQGKASWFTKGTMQRFVRFVSTPEVLERVSVVETELIQLEEELCNYTNEGDDQQSVAGSVATVSGGGKSFNKQSKVRKDVEEVDAENNETSRCRLIKAMETRHAVLQREQGMAFARAVAAGFDMDHLSDLLAFAEYFGAARLSEACHKFASLCKKQQEGGLWLDEMELVAAEGAYAYPEANGTGITIAP</sequence>
<dbReference type="Gramene" id="EFJ15889">
    <property type="protein sequence ID" value="EFJ15889"/>
    <property type="gene ID" value="SELMODRAFT_179883"/>
</dbReference>
<feature type="non-terminal residue" evidence="1">
    <location>
        <position position="257"/>
    </location>
</feature>
<gene>
    <name evidence="1" type="ORF">SELMODRAFT_179883</name>
</gene>
<name>D8SI09_SELML</name>
<evidence type="ECO:0000313" key="1">
    <source>
        <dbReference type="EMBL" id="EFJ15889.1"/>
    </source>
</evidence>
<organism evidence="2">
    <name type="scientific">Selaginella moellendorffii</name>
    <name type="common">Spikemoss</name>
    <dbReference type="NCBI Taxonomy" id="88036"/>
    <lineage>
        <taxon>Eukaryota</taxon>
        <taxon>Viridiplantae</taxon>
        <taxon>Streptophyta</taxon>
        <taxon>Embryophyta</taxon>
        <taxon>Tracheophyta</taxon>
        <taxon>Lycopodiopsida</taxon>
        <taxon>Selaginellales</taxon>
        <taxon>Selaginellaceae</taxon>
        <taxon>Selaginella</taxon>
    </lineage>
</organism>
<dbReference type="PANTHER" id="PTHR31008:SF2">
    <property type="entry name" value="COP1-INTERACTING PROTEIN-LIKE PROTEIN"/>
    <property type="match status" value="1"/>
</dbReference>
<evidence type="ECO:0000313" key="2">
    <source>
        <dbReference type="Proteomes" id="UP000001514"/>
    </source>
</evidence>
<dbReference type="Proteomes" id="UP000001514">
    <property type="component" value="Unassembled WGS sequence"/>
</dbReference>
<protein>
    <submittedName>
        <fullName evidence="1">Uncharacterized protein</fullName>
    </submittedName>
</protein>
<dbReference type="KEGG" id="smo:SELMODRAFT_179883"/>
<keyword evidence="2" id="KW-1185">Reference proteome</keyword>
<dbReference type="HOGENOM" id="CLU_080581_0_0_1"/>
<dbReference type="OrthoDB" id="2020180at2759"/>
<dbReference type="InParanoid" id="D8SI09"/>
<dbReference type="eggNOG" id="ENOG502QUP9">
    <property type="taxonomic scope" value="Eukaryota"/>
</dbReference>
<dbReference type="EMBL" id="GL377621">
    <property type="protein sequence ID" value="EFJ15889.1"/>
    <property type="molecule type" value="Genomic_DNA"/>
</dbReference>
<proteinExistence type="predicted"/>
<dbReference type="PANTHER" id="PTHR31008">
    <property type="entry name" value="COP1-INTERACTING PROTEIN-RELATED"/>
    <property type="match status" value="1"/>
</dbReference>
<dbReference type="STRING" id="88036.D8SI09"/>
<accession>D8SI09</accession>
<dbReference type="OMA" id="AYPEANG"/>
<reference evidence="1 2" key="1">
    <citation type="journal article" date="2011" name="Science">
        <title>The Selaginella genome identifies genetic changes associated with the evolution of vascular plants.</title>
        <authorList>
            <person name="Banks J.A."/>
            <person name="Nishiyama T."/>
            <person name="Hasebe M."/>
            <person name="Bowman J.L."/>
            <person name="Gribskov M."/>
            <person name="dePamphilis C."/>
            <person name="Albert V.A."/>
            <person name="Aono N."/>
            <person name="Aoyama T."/>
            <person name="Ambrose B.A."/>
            <person name="Ashton N.W."/>
            <person name="Axtell M.J."/>
            <person name="Barker E."/>
            <person name="Barker M.S."/>
            <person name="Bennetzen J.L."/>
            <person name="Bonawitz N.D."/>
            <person name="Chapple C."/>
            <person name="Cheng C."/>
            <person name="Correa L.G."/>
            <person name="Dacre M."/>
            <person name="DeBarry J."/>
            <person name="Dreyer I."/>
            <person name="Elias M."/>
            <person name="Engstrom E.M."/>
            <person name="Estelle M."/>
            <person name="Feng L."/>
            <person name="Finet C."/>
            <person name="Floyd S.K."/>
            <person name="Frommer W.B."/>
            <person name="Fujita T."/>
            <person name="Gramzow L."/>
            <person name="Gutensohn M."/>
            <person name="Harholt J."/>
            <person name="Hattori M."/>
            <person name="Heyl A."/>
            <person name="Hirai T."/>
            <person name="Hiwatashi Y."/>
            <person name="Ishikawa M."/>
            <person name="Iwata M."/>
            <person name="Karol K.G."/>
            <person name="Koehler B."/>
            <person name="Kolukisaoglu U."/>
            <person name="Kubo M."/>
            <person name="Kurata T."/>
            <person name="Lalonde S."/>
            <person name="Li K."/>
            <person name="Li Y."/>
            <person name="Litt A."/>
            <person name="Lyons E."/>
            <person name="Manning G."/>
            <person name="Maruyama T."/>
            <person name="Michael T.P."/>
            <person name="Mikami K."/>
            <person name="Miyazaki S."/>
            <person name="Morinaga S."/>
            <person name="Murata T."/>
            <person name="Mueller-Roeber B."/>
            <person name="Nelson D.R."/>
            <person name="Obara M."/>
            <person name="Oguri Y."/>
            <person name="Olmstead R.G."/>
            <person name="Onodera N."/>
            <person name="Petersen B.L."/>
            <person name="Pils B."/>
            <person name="Prigge M."/>
            <person name="Rensing S.A."/>
            <person name="Riano-Pachon D.M."/>
            <person name="Roberts A.W."/>
            <person name="Sato Y."/>
            <person name="Scheller H.V."/>
            <person name="Schulz B."/>
            <person name="Schulz C."/>
            <person name="Shakirov E.V."/>
            <person name="Shibagaki N."/>
            <person name="Shinohara N."/>
            <person name="Shippen D.E."/>
            <person name="Soerensen I."/>
            <person name="Sotooka R."/>
            <person name="Sugimoto N."/>
            <person name="Sugita M."/>
            <person name="Sumikawa N."/>
            <person name="Tanurdzic M."/>
            <person name="Theissen G."/>
            <person name="Ulvskov P."/>
            <person name="Wakazuki S."/>
            <person name="Weng J.K."/>
            <person name="Willats W.W."/>
            <person name="Wipf D."/>
            <person name="Wolf P.G."/>
            <person name="Yang L."/>
            <person name="Zimmer A.D."/>
            <person name="Zhu Q."/>
            <person name="Mitros T."/>
            <person name="Hellsten U."/>
            <person name="Loque D."/>
            <person name="Otillar R."/>
            <person name="Salamov A."/>
            <person name="Schmutz J."/>
            <person name="Shapiro H."/>
            <person name="Lindquist E."/>
            <person name="Lucas S."/>
            <person name="Rokhsar D."/>
            <person name="Grigoriev I.V."/>
        </authorList>
    </citation>
    <scope>NUCLEOTIDE SEQUENCE [LARGE SCALE GENOMIC DNA]</scope>
</reference>